<name>A0A2Z5FT65_9BACT</name>
<reference evidence="2 3" key="1">
    <citation type="journal article" date="2018" name="Front. Microbiol.">
        <title>Hydrolytic Capabilities as a Key to Environmental Success: Chitinolytic and Cellulolytic Acidobacteria From Acidic Sub-arctic Soils and Boreal Peatlands.</title>
        <authorList>
            <person name="Belova S.E."/>
            <person name="Ravin N.V."/>
            <person name="Pankratov T.A."/>
            <person name="Rakitin A.L."/>
            <person name="Ivanova A.A."/>
            <person name="Beletsky A.V."/>
            <person name="Mardanov A.V."/>
            <person name="Sinninghe Damste J.S."/>
            <person name="Dedysh S.N."/>
        </authorList>
    </citation>
    <scope>NUCLEOTIDE SEQUENCE [LARGE SCALE GENOMIC DNA]</scope>
    <source>
        <strain evidence="2 3">SBC82</strain>
    </source>
</reference>
<dbReference type="KEGG" id="abas:ACPOL_0641"/>
<dbReference type="AlphaFoldDB" id="A0A2Z5FT65"/>
<dbReference type="EMBL" id="CP030840">
    <property type="protein sequence ID" value="AXC10010.1"/>
    <property type="molecule type" value="Genomic_DNA"/>
</dbReference>
<accession>A0A2Z5FT65</accession>
<gene>
    <name evidence="2" type="ORF">ACPOL_0641</name>
</gene>
<evidence type="ECO:0000313" key="3">
    <source>
        <dbReference type="Proteomes" id="UP000253606"/>
    </source>
</evidence>
<dbReference type="Proteomes" id="UP000253606">
    <property type="component" value="Chromosome"/>
</dbReference>
<protein>
    <submittedName>
        <fullName evidence="2">Uncharacterized protein</fullName>
    </submittedName>
</protein>
<proteinExistence type="predicted"/>
<keyword evidence="3" id="KW-1185">Reference proteome</keyword>
<feature type="region of interest" description="Disordered" evidence="1">
    <location>
        <begin position="36"/>
        <end position="56"/>
    </location>
</feature>
<evidence type="ECO:0000313" key="2">
    <source>
        <dbReference type="EMBL" id="AXC10010.1"/>
    </source>
</evidence>
<organism evidence="2 3">
    <name type="scientific">Acidisarcina polymorpha</name>
    <dbReference type="NCBI Taxonomy" id="2211140"/>
    <lineage>
        <taxon>Bacteria</taxon>
        <taxon>Pseudomonadati</taxon>
        <taxon>Acidobacteriota</taxon>
        <taxon>Terriglobia</taxon>
        <taxon>Terriglobales</taxon>
        <taxon>Acidobacteriaceae</taxon>
        <taxon>Acidisarcina</taxon>
    </lineage>
</organism>
<sequence length="56" mass="6189">MWVLSDQLSLDPLVNRGRPESPQFAHVHPCDFASQNHPLQRSGMNTEQGGCGVTIE</sequence>
<feature type="compositionally biased region" description="Polar residues" evidence="1">
    <location>
        <begin position="36"/>
        <end position="48"/>
    </location>
</feature>
<evidence type="ECO:0000256" key="1">
    <source>
        <dbReference type="SAM" id="MobiDB-lite"/>
    </source>
</evidence>